<dbReference type="Proteomes" id="UP000178347">
    <property type="component" value="Unassembled WGS sequence"/>
</dbReference>
<gene>
    <name evidence="2" type="ORF">A3G00_01575</name>
</gene>
<evidence type="ECO:0000259" key="1">
    <source>
        <dbReference type="Pfam" id="PF08241"/>
    </source>
</evidence>
<organism evidence="2 3">
    <name type="scientific">Candidatus Magasanikbacteria bacterium RIFCSPLOWO2_12_FULL_43_12</name>
    <dbReference type="NCBI Taxonomy" id="1798692"/>
    <lineage>
        <taxon>Bacteria</taxon>
        <taxon>Candidatus Magasanikiibacteriota</taxon>
    </lineage>
</organism>
<name>A0A1F6MUB8_9BACT</name>
<sequence>MTIWDKIYKNYLKGGPAWATIEGRLLPHFVNFVKVNKFATKHALEIGCGLGKYLVFLKEFGFRTDGIDSSQTAVKATKANLANDSNIINANMFEYKIPRNKYDLIFSIATIHHGLKPSVKKVIDEIYKSLAPGGKVFITLPDIESNRKWQTFINDKDLGNGVFAPVRGPENGLPHSFYAKPEVRDLFGNFKTVKIKLDNRGKIVRGHWIITGEK</sequence>
<comment type="caution">
    <text evidence="2">The sequence shown here is derived from an EMBL/GenBank/DDBJ whole genome shotgun (WGS) entry which is preliminary data.</text>
</comment>
<dbReference type="EMBL" id="MFQN01000011">
    <property type="protein sequence ID" value="OGH75023.1"/>
    <property type="molecule type" value="Genomic_DNA"/>
</dbReference>
<accession>A0A1F6MUB8</accession>
<dbReference type="STRING" id="1798692.A3G00_01575"/>
<dbReference type="CDD" id="cd02440">
    <property type="entry name" value="AdoMet_MTases"/>
    <property type="match status" value="1"/>
</dbReference>
<protein>
    <recommendedName>
        <fullName evidence="1">Methyltransferase type 11 domain-containing protein</fullName>
    </recommendedName>
</protein>
<dbReference type="Pfam" id="PF08241">
    <property type="entry name" value="Methyltransf_11"/>
    <property type="match status" value="1"/>
</dbReference>
<dbReference type="GO" id="GO:0008757">
    <property type="term" value="F:S-adenosylmethionine-dependent methyltransferase activity"/>
    <property type="evidence" value="ECO:0007669"/>
    <property type="project" value="InterPro"/>
</dbReference>
<dbReference type="InterPro" id="IPR029063">
    <property type="entry name" value="SAM-dependent_MTases_sf"/>
</dbReference>
<evidence type="ECO:0000313" key="2">
    <source>
        <dbReference type="EMBL" id="OGH75023.1"/>
    </source>
</evidence>
<dbReference type="PANTHER" id="PTHR43861">
    <property type="entry name" value="TRANS-ACONITATE 2-METHYLTRANSFERASE-RELATED"/>
    <property type="match status" value="1"/>
</dbReference>
<dbReference type="AlphaFoldDB" id="A0A1F6MUB8"/>
<dbReference type="SUPFAM" id="SSF53335">
    <property type="entry name" value="S-adenosyl-L-methionine-dependent methyltransferases"/>
    <property type="match status" value="1"/>
</dbReference>
<dbReference type="InterPro" id="IPR013216">
    <property type="entry name" value="Methyltransf_11"/>
</dbReference>
<proteinExistence type="predicted"/>
<dbReference type="Gene3D" id="3.40.50.150">
    <property type="entry name" value="Vaccinia Virus protein VP39"/>
    <property type="match status" value="1"/>
</dbReference>
<feature type="domain" description="Methyltransferase type 11" evidence="1">
    <location>
        <begin position="44"/>
        <end position="138"/>
    </location>
</feature>
<evidence type="ECO:0000313" key="3">
    <source>
        <dbReference type="Proteomes" id="UP000178347"/>
    </source>
</evidence>
<reference evidence="2 3" key="1">
    <citation type="journal article" date="2016" name="Nat. Commun.">
        <title>Thousands of microbial genomes shed light on interconnected biogeochemical processes in an aquifer system.</title>
        <authorList>
            <person name="Anantharaman K."/>
            <person name="Brown C.T."/>
            <person name="Hug L.A."/>
            <person name="Sharon I."/>
            <person name="Castelle C.J."/>
            <person name="Probst A.J."/>
            <person name="Thomas B.C."/>
            <person name="Singh A."/>
            <person name="Wilkins M.J."/>
            <person name="Karaoz U."/>
            <person name="Brodie E.L."/>
            <person name="Williams K.H."/>
            <person name="Hubbard S.S."/>
            <person name="Banfield J.F."/>
        </authorList>
    </citation>
    <scope>NUCLEOTIDE SEQUENCE [LARGE SCALE GENOMIC DNA]</scope>
</reference>